<proteinExistence type="predicted"/>
<dbReference type="Proteomes" id="UP000663879">
    <property type="component" value="Unassembled WGS sequence"/>
</dbReference>
<comment type="caution">
    <text evidence="2">The sequence shown here is derived from an EMBL/GenBank/DDBJ whole genome shotgun (WGS) entry which is preliminary data.</text>
</comment>
<organism evidence="2 3">
    <name type="scientific">Brachionus calyciflorus</name>
    <dbReference type="NCBI Taxonomy" id="104777"/>
    <lineage>
        <taxon>Eukaryota</taxon>
        <taxon>Metazoa</taxon>
        <taxon>Spiralia</taxon>
        <taxon>Gnathifera</taxon>
        <taxon>Rotifera</taxon>
        <taxon>Eurotatoria</taxon>
        <taxon>Monogononta</taxon>
        <taxon>Pseudotrocha</taxon>
        <taxon>Ploima</taxon>
        <taxon>Brachionidae</taxon>
        <taxon>Brachionus</taxon>
    </lineage>
</organism>
<feature type="signal peptide" evidence="1">
    <location>
        <begin position="1"/>
        <end position="17"/>
    </location>
</feature>
<evidence type="ECO:0000313" key="2">
    <source>
        <dbReference type="EMBL" id="CAF0758166.1"/>
    </source>
</evidence>
<accession>A0A813PUX5</accession>
<protein>
    <submittedName>
        <fullName evidence="2">Uncharacterized protein</fullName>
    </submittedName>
</protein>
<dbReference type="InterPro" id="IPR016024">
    <property type="entry name" value="ARM-type_fold"/>
</dbReference>
<reference evidence="2" key="1">
    <citation type="submission" date="2021-02" db="EMBL/GenBank/DDBJ databases">
        <authorList>
            <person name="Nowell W R."/>
        </authorList>
    </citation>
    <scope>NUCLEOTIDE SEQUENCE</scope>
    <source>
        <strain evidence="2">Ploen Becks lab</strain>
    </source>
</reference>
<keyword evidence="1" id="KW-0732">Signal</keyword>
<feature type="chain" id="PRO_5032743802" evidence="1">
    <location>
        <begin position="18"/>
        <end position="226"/>
    </location>
</feature>
<gene>
    <name evidence="2" type="ORF">OXX778_LOCUS4287</name>
</gene>
<keyword evidence="3" id="KW-1185">Reference proteome</keyword>
<evidence type="ECO:0000313" key="3">
    <source>
        <dbReference type="Proteomes" id="UP000663879"/>
    </source>
</evidence>
<dbReference type="EMBL" id="CAJNOC010000413">
    <property type="protein sequence ID" value="CAF0758166.1"/>
    <property type="molecule type" value="Genomic_DNA"/>
</dbReference>
<sequence length="226" mass="25108">MKSILFIVLLGVAYTSADIGVDFVVDNIVNPLVNDLVTGVGSYLINSLANLLTGWIGKRDLNVAQVISQVQTLFDQYKDKLDQIISGFSTHVQSLFNILNLSNPSKSHLRVEYIQTISEVEIQIKQESFNLLNSLFQIFTQLFGEQFATLFGSKSRSVFGNVSSIINNLSNTINQILDNYGEQLLQTATNISQLSIPLLNNLQQQLSGEAGNLLQQIQQTLNQIQQ</sequence>
<dbReference type="AlphaFoldDB" id="A0A813PUX5"/>
<evidence type="ECO:0000256" key="1">
    <source>
        <dbReference type="SAM" id="SignalP"/>
    </source>
</evidence>
<dbReference type="SUPFAM" id="SSF48371">
    <property type="entry name" value="ARM repeat"/>
    <property type="match status" value="1"/>
</dbReference>
<name>A0A813PUX5_9BILA</name>
<dbReference type="OrthoDB" id="10419412at2759"/>